<keyword evidence="8" id="KW-0460">Magnesium</keyword>
<accession>A0A0L0SFD3</accession>
<proteinExistence type="predicted"/>
<dbReference type="Pfam" id="PF03372">
    <property type="entry name" value="Exo_endo_phos"/>
    <property type="match status" value="1"/>
</dbReference>
<evidence type="ECO:0000256" key="4">
    <source>
        <dbReference type="ARBA" id="ARBA00022722"/>
    </source>
</evidence>
<keyword evidence="4" id="KW-0540">Nuclease</keyword>
<dbReference type="PANTHER" id="PTHR15822">
    <property type="entry name" value="TRAF AND TNF RECEPTOR-ASSOCIATED PROTEIN"/>
    <property type="match status" value="1"/>
</dbReference>
<dbReference type="Proteomes" id="UP000054350">
    <property type="component" value="Unassembled WGS sequence"/>
</dbReference>
<evidence type="ECO:0000256" key="1">
    <source>
        <dbReference type="ARBA" id="ARBA00001936"/>
    </source>
</evidence>
<protein>
    <recommendedName>
        <fullName evidence="12">Endonuclease/exonuclease/phosphatase domain-containing protein</fullName>
    </recommendedName>
</protein>
<evidence type="ECO:0000313" key="14">
    <source>
        <dbReference type="Proteomes" id="UP000054350"/>
    </source>
</evidence>
<feature type="region of interest" description="Disordered" evidence="11">
    <location>
        <begin position="532"/>
        <end position="573"/>
    </location>
</feature>
<dbReference type="GO" id="GO:0006302">
    <property type="term" value="P:double-strand break repair"/>
    <property type="evidence" value="ECO:0007669"/>
    <property type="project" value="TreeGrafter"/>
</dbReference>
<dbReference type="GO" id="GO:0046872">
    <property type="term" value="F:metal ion binding"/>
    <property type="evidence" value="ECO:0007669"/>
    <property type="project" value="UniProtKB-KW"/>
</dbReference>
<evidence type="ECO:0000256" key="6">
    <source>
        <dbReference type="ARBA" id="ARBA00022763"/>
    </source>
</evidence>
<reference evidence="13 14" key="1">
    <citation type="submission" date="2009-11" db="EMBL/GenBank/DDBJ databases">
        <title>Annotation of Allomyces macrogynus ATCC 38327.</title>
        <authorList>
            <consortium name="The Broad Institute Genome Sequencing Platform"/>
            <person name="Russ C."/>
            <person name="Cuomo C."/>
            <person name="Burger G."/>
            <person name="Gray M.W."/>
            <person name="Holland P.W.H."/>
            <person name="King N."/>
            <person name="Lang F.B.F."/>
            <person name="Roger A.J."/>
            <person name="Ruiz-Trillo I."/>
            <person name="Young S.K."/>
            <person name="Zeng Q."/>
            <person name="Gargeya S."/>
            <person name="Fitzgerald M."/>
            <person name="Haas B."/>
            <person name="Abouelleil A."/>
            <person name="Alvarado L."/>
            <person name="Arachchi H.M."/>
            <person name="Berlin A."/>
            <person name="Chapman S.B."/>
            <person name="Gearin G."/>
            <person name="Goldberg J."/>
            <person name="Griggs A."/>
            <person name="Gujja S."/>
            <person name="Hansen M."/>
            <person name="Heiman D."/>
            <person name="Howarth C."/>
            <person name="Larimer J."/>
            <person name="Lui A."/>
            <person name="MacDonald P.J.P."/>
            <person name="McCowen C."/>
            <person name="Montmayeur A."/>
            <person name="Murphy C."/>
            <person name="Neiman D."/>
            <person name="Pearson M."/>
            <person name="Priest M."/>
            <person name="Roberts A."/>
            <person name="Saif S."/>
            <person name="Shea T."/>
            <person name="Sisk P."/>
            <person name="Stolte C."/>
            <person name="Sykes S."/>
            <person name="Wortman J."/>
            <person name="Nusbaum C."/>
            <person name="Birren B."/>
        </authorList>
    </citation>
    <scope>NUCLEOTIDE SEQUENCE [LARGE SCALE GENOMIC DNA]</scope>
    <source>
        <strain evidence="13 14">ATCC 38327</strain>
    </source>
</reference>
<feature type="compositionally biased region" description="Acidic residues" evidence="11">
    <location>
        <begin position="468"/>
        <end position="483"/>
    </location>
</feature>
<feature type="compositionally biased region" description="Acidic residues" evidence="11">
    <location>
        <begin position="534"/>
        <end position="544"/>
    </location>
</feature>
<evidence type="ECO:0000256" key="5">
    <source>
        <dbReference type="ARBA" id="ARBA00022723"/>
    </source>
</evidence>
<dbReference type="VEuPathDB" id="FungiDB:AMAG_06986"/>
<dbReference type="GO" id="GO:0004518">
    <property type="term" value="F:nuclease activity"/>
    <property type="evidence" value="ECO:0007669"/>
    <property type="project" value="UniProtKB-KW"/>
</dbReference>
<comment type="cofactor">
    <cofactor evidence="1">
        <name>Mn(2+)</name>
        <dbReference type="ChEBI" id="CHEBI:29035"/>
    </cofactor>
</comment>
<evidence type="ECO:0000256" key="8">
    <source>
        <dbReference type="ARBA" id="ARBA00022842"/>
    </source>
</evidence>
<dbReference type="GO" id="GO:0070260">
    <property type="term" value="F:5'-tyrosyl-DNA phosphodiesterase activity"/>
    <property type="evidence" value="ECO:0007669"/>
    <property type="project" value="TreeGrafter"/>
</dbReference>
<keyword evidence="5" id="KW-0479">Metal-binding</keyword>
<dbReference type="InterPro" id="IPR051547">
    <property type="entry name" value="TDP2-like"/>
</dbReference>
<evidence type="ECO:0000256" key="10">
    <source>
        <dbReference type="ARBA" id="ARBA00023242"/>
    </source>
</evidence>
<feature type="region of interest" description="Disordered" evidence="11">
    <location>
        <begin position="283"/>
        <end position="312"/>
    </location>
</feature>
<reference evidence="14" key="2">
    <citation type="submission" date="2009-11" db="EMBL/GenBank/DDBJ databases">
        <title>The Genome Sequence of Allomyces macrogynus strain ATCC 38327.</title>
        <authorList>
            <consortium name="The Broad Institute Genome Sequencing Platform"/>
            <person name="Russ C."/>
            <person name="Cuomo C."/>
            <person name="Shea T."/>
            <person name="Young S.K."/>
            <person name="Zeng Q."/>
            <person name="Koehrsen M."/>
            <person name="Haas B."/>
            <person name="Borodovsky M."/>
            <person name="Guigo R."/>
            <person name="Alvarado L."/>
            <person name="Berlin A."/>
            <person name="Borenstein D."/>
            <person name="Chen Z."/>
            <person name="Engels R."/>
            <person name="Freedman E."/>
            <person name="Gellesch M."/>
            <person name="Goldberg J."/>
            <person name="Griggs A."/>
            <person name="Gujja S."/>
            <person name="Heiman D."/>
            <person name="Hepburn T."/>
            <person name="Howarth C."/>
            <person name="Jen D."/>
            <person name="Larson L."/>
            <person name="Lewis B."/>
            <person name="Mehta T."/>
            <person name="Park D."/>
            <person name="Pearson M."/>
            <person name="Roberts A."/>
            <person name="Saif S."/>
            <person name="Shenoy N."/>
            <person name="Sisk P."/>
            <person name="Stolte C."/>
            <person name="Sykes S."/>
            <person name="Walk T."/>
            <person name="White J."/>
            <person name="Yandava C."/>
            <person name="Burger G."/>
            <person name="Gray M.W."/>
            <person name="Holland P.W.H."/>
            <person name="King N."/>
            <person name="Lang F.B.F."/>
            <person name="Roger A.J."/>
            <person name="Ruiz-Trillo I."/>
            <person name="Lander E."/>
            <person name="Nusbaum C."/>
        </authorList>
    </citation>
    <scope>NUCLEOTIDE SEQUENCE [LARGE SCALE GENOMIC DNA]</scope>
    <source>
        <strain evidence="14">ATCC 38327</strain>
    </source>
</reference>
<keyword evidence="7" id="KW-0378">Hydrolase</keyword>
<feature type="compositionally biased region" description="Low complexity" evidence="11">
    <location>
        <begin position="283"/>
        <end position="304"/>
    </location>
</feature>
<dbReference type="OrthoDB" id="5579960at2759"/>
<evidence type="ECO:0000259" key="12">
    <source>
        <dbReference type="Pfam" id="PF03372"/>
    </source>
</evidence>
<evidence type="ECO:0000256" key="3">
    <source>
        <dbReference type="ARBA" id="ARBA00004322"/>
    </source>
</evidence>
<dbReference type="PANTHER" id="PTHR15822:SF4">
    <property type="entry name" value="TYROSYL-DNA PHOSPHODIESTERASE 2"/>
    <property type="match status" value="1"/>
</dbReference>
<keyword evidence="9" id="KW-0234">DNA repair</keyword>
<dbReference type="SUPFAM" id="SSF56219">
    <property type="entry name" value="DNase I-like"/>
    <property type="match status" value="1"/>
</dbReference>
<dbReference type="GO" id="GO:0005737">
    <property type="term" value="C:cytoplasm"/>
    <property type="evidence" value="ECO:0007669"/>
    <property type="project" value="TreeGrafter"/>
</dbReference>
<dbReference type="GO" id="GO:0003697">
    <property type="term" value="F:single-stranded DNA binding"/>
    <property type="evidence" value="ECO:0007669"/>
    <property type="project" value="TreeGrafter"/>
</dbReference>
<feature type="domain" description="Endonuclease/exonuclease/phosphatase" evidence="12">
    <location>
        <begin position="116"/>
        <end position="452"/>
    </location>
</feature>
<dbReference type="EMBL" id="GG745337">
    <property type="protein sequence ID" value="KNE61238.1"/>
    <property type="molecule type" value="Genomic_DNA"/>
</dbReference>
<dbReference type="InterPro" id="IPR005135">
    <property type="entry name" value="Endo/exonuclease/phosphatase"/>
</dbReference>
<name>A0A0L0SFD3_ALLM3</name>
<gene>
    <name evidence="13" type="ORF">AMAG_06986</name>
</gene>
<evidence type="ECO:0000313" key="13">
    <source>
        <dbReference type="EMBL" id="KNE61238.1"/>
    </source>
</evidence>
<dbReference type="InterPro" id="IPR036691">
    <property type="entry name" value="Endo/exonu/phosph_ase_sf"/>
</dbReference>
<comment type="subcellular location">
    <subcellularLocation>
        <location evidence="3">Nucleus</location>
        <location evidence="3">PML body</location>
    </subcellularLocation>
</comment>
<feature type="region of interest" description="Disordered" evidence="11">
    <location>
        <begin position="466"/>
        <end position="503"/>
    </location>
</feature>
<evidence type="ECO:0000256" key="7">
    <source>
        <dbReference type="ARBA" id="ARBA00022801"/>
    </source>
</evidence>
<evidence type="ECO:0000256" key="11">
    <source>
        <dbReference type="SAM" id="MobiDB-lite"/>
    </source>
</evidence>
<dbReference type="AlphaFoldDB" id="A0A0L0SFD3"/>
<keyword evidence="10" id="KW-0539">Nucleus</keyword>
<keyword evidence="14" id="KW-1185">Reference proteome</keyword>
<evidence type="ECO:0000256" key="2">
    <source>
        <dbReference type="ARBA" id="ARBA00001946"/>
    </source>
</evidence>
<sequence>MNLLKVATAHVLGQVSSLLPGSGSADGLPPGAVRSGSSWATNPLAAALAALSGTDENALAPPYPAEWPCATSKKFHGFPCAHFNPAVGRWEYLYPGAPVPAPPAPAEGGAPVLTVATYNIDFDTDVRFAERMRHIFLDVLPSTRADVICLQEVVLGTTVIEIIRTAPWLQADCGWYVSAIDRAAPVRGYDVLLLSRFPVAQLGWVPLPTFMGRRALVADVHVPLPGAATEEGQDMDVAVVRVVTVHLESLNNSGLRAKQLRRVRGLGLRNALGLQPATTTAPATIAATASSSDTEGDPTAAAVPTPAPAPAPQPFDDTASIASSASGSDFTAFLDDAEVDAVILAGDHNFTERFEDAHPVLAAARFVDAWRVAHDRAPYPSLSANPIGATWGVNYDPGRFPPARFDRVYVQQGKRRFRPVAVRHVAGGAVPEAVEKGWTHPRENVPVCASDHVCVVVDLVIGEGDGGALDDGEETDRDLDVDVDIVPGTGPGTEPGTEPASPTQAQMLVPVVPELVADTLVDAVDAPAATAALDDADADADADASDSPSEGRLRHVNEPPVAVETASDEPHAL</sequence>
<dbReference type="Gene3D" id="3.60.10.10">
    <property type="entry name" value="Endonuclease/exonuclease/phosphatase"/>
    <property type="match status" value="1"/>
</dbReference>
<organism evidence="13 14">
    <name type="scientific">Allomyces macrogynus (strain ATCC 38327)</name>
    <name type="common">Allomyces javanicus var. macrogynus</name>
    <dbReference type="NCBI Taxonomy" id="578462"/>
    <lineage>
        <taxon>Eukaryota</taxon>
        <taxon>Fungi</taxon>
        <taxon>Fungi incertae sedis</taxon>
        <taxon>Blastocladiomycota</taxon>
        <taxon>Blastocladiomycetes</taxon>
        <taxon>Blastocladiales</taxon>
        <taxon>Blastocladiaceae</taxon>
        <taxon>Allomyces</taxon>
    </lineage>
</organism>
<comment type="cofactor">
    <cofactor evidence="2">
        <name>Mg(2+)</name>
        <dbReference type="ChEBI" id="CHEBI:18420"/>
    </cofactor>
</comment>
<evidence type="ECO:0000256" key="9">
    <source>
        <dbReference type="ARBA" id="ARBA00023204"/>
    </source>
</evidence>
<keyword evidence="6" id="KW-0227">DNA damage</keyword>